<dbReference type="SUPFAM" id="SSF81606">
    <property type="entry name" value="PP2C-like"/>
    <property type="match status" value="1"/>
</dbReference>
<dbReference type="InterPro" id="IPR001932">
    <property type="entry name" value="PPM-type_phosphatase-like_dom"/>
</dbReference>
<evidence type="ECO:0000259" key="1">
    <source>
        <dbReference type="PROSITE" id="PS51746"/>
    </source>
</evidence>
<dbReference type="AlphaFoldDB" id="A0A7W8M6E8"/>
<dbReference type="RefSeq" id="WP_183775435.1">
    <property type="nucleotide sequence ID" value="NZ_JACHFW010000012.1"/>
</dbReference>
<protein>
    <recommendedName>
        <fullName evidence="1">PPM-type phosphatase domain-containing protein</fullName>
    </recommendedName>
</protein>
<organism evidence="2 3">
    <name type="scientific">Catenibacillus scindens</name>
    <dbReference type="NCBI Taxonomy" id="673271"/>
    <lineage>
        <taxon>Bacteria</taxon>
        <taxon>Bacillati</taxon>
        <taxon>Bacillota</taxon>
        <taxon>Clostridia</taxon>
        <taxon>Lachnospirales</taxon>
        <taxon>Lachnospiraceae</taxon>
        <taxon>Catenibacillus</taxon>
    </lineage>
</organism>
<accession>A0A7W8M6E8</accession>
<feature type="domain" description="PPM-type phosphatase" evidence="1">
    <location>
        <begin position="5"/>
        <end position="236"/>
    </location>
</feature>
<evidence type="ECO:0000313" key="3">
    <source>
        <dbReference type="Proteomes" id="UP000543642"/>
    </source>
</evidence>
<dbReference type="Gene3D" id="3.60.40.10">
    <property type="entry name" value="PPM-type phosphatase domain"/>
    <property type="match status" value="1"/>
</dbReference>
<evidence type="ECO:0000313" key="2">
    <source>
        <dbReference type="EMBL" id="MBB5265507.1"/>
    </source>
</evidence>
<dbReference type="Pfam" id="PF13672">
    <property type="entry name" value="PP2C_2"/>
    <property type="match status" value="1"/>
</dbReference>
<sequence>MKREVIGYSSVRGALHEKERLPNQDSYLVKQFKFGTLLVVSDGMGSHPHSDLGSHSVCRSVSRAIQLWHEYHCDDIRLLIPLIHSLWGMDVFPYPKNECGATCLFAFLRDDNLLYLGQLGDGSIYYSVDDELALLKSKEDDFTNLTTGINSIRSFEDWSLTTVCAGDKVVKVCLMTDGVAETLVESRRNEFVNLLWKRLNEKKNICERNNMIYRLLEDWNPVNAGDDRTLVSYEKR</sequence>
<comment type="caution">
    <text evidence="2">The sequence shown here is derived from an EMBL/GenBank/DDBJ whole genome shotgun (WGS) entry which is preliminary data.</text>
</comment>
<dbReference type="Proteomes" id="UP000543642">
    <property type="component" value="Unassembled WGS sequence"/>
</dbReference>
<proteinExistence type="predicted"/>
<dbReference type="EMBL" id="JACHFW010000012">
    <property type="protein sequence ID" value="MBB5265507.1"/>
    <property type="molecule type" value="Genomic_DNA"/>
</dbReference>
<keyword evidence="3" id="KW-1185">Reference proteome</keyword>
<dbReference type="PROSITE" id="PS51746">
    <property type="entry name" value="PPM_2"/>
    <property type="match status" value="1"/>
</dbReference>
<dbReference type="InterPro" id="IPR036457">
    <property type="entry name" value="PPM-type-like_dom_sf"/>
</dbReference>
<reference evidence="2 3" key="1">
    <citation type="submission" date="2020-08" db="EMBL/GenBank/DDBJ databases">
        <title>Genomic Encyclopedia of Type Strains, Phase IV (KMG-IV): sequencing the most valuable type-strain genomes for metagenomic binning, comparative biology and taxonomic classification.</title>
        <authorList>
            <person name="Goeker M."/>
        </authorList>
    </citation>
    <scope>NUCLEOTIDE SEQUENCE [LARGE SCALE GENOMIC DNA]</scope>
    <source>
        <strain evidence="2 3">DSM 106146</strain>
    </source>
</reference>
<name>A0A7W8M6E8_9FIRM</name>
<gene>
    <name evidence="2" type="ORF">HNP82_002653</name>
</gene>